<evidence type="ECO:0000256" key="1">
    <source>
        <dbReference type="ARBA" id="ARBA00005254"/>
    </source>
</evidence>
<name>A0A934ND38_9BACT</name>
<dbReference type="Gene3D" id="3.90.226.10">
    <property type="entry name" value="2-enoyl-CoA Hydratase, Chain A, domain 1"/>
    <property type="match status" value="1"/>
</dbReference>
<dbReference type="GO" id="GO:0003824">
    <property type="term" value="F:catalytic activity"/>
    <property type="evidence" value="ECO:0007669"/>
    <property type="project" value="UniProtKB-ARBA"/>
</dbReference>
<dbReference type="SUPFAM" id="SSF52096">
    <property type="entry name" value="ClpP/crotonase"/>
    <property type="match status" value="1"/>
</dbReference>
<evidence type="ECO:0000313" key="2">
    <source>
        <dbReference type="EMBL" id="MBJ7602554.1"/>
    </source>
</evidence>
<dbReference type="GO" id="GO:0008300">
    <property type="term" value="P:isoprenoid catabolic process"/>
    <property type="evidence" value="ECO:0007669"/>
    <property type="project" value="TreeGrafter"/>
</dbReference>
<sequence length="259" mass="28807">MLVELREHVATVTLNRPEQRNPLSAPMLRDLRQALEWCRETSAVRVMVLTGAGDRAFCAGADLAAFQSEGPALLQHHERRLFVEVFLLLQELGKPVLGRINGHALAGGFGLACGCDLLLAVERASFGTPEINVGVWPAMIQAILQRNLPRKTLLEMMLLGERWSAGRLHELGLVNRVLPTLEELDAAVTEMAGRLANRSPEVLRLGRDSFYRQQDLEFKAALDYLQSQLTLVSLSDDAREGAEAFLEKREPRFGRAEES</sequence>
<proteinExistence type="inferred from homology"/>
<dbReference type="Gene3D" id="1.10.12.10">
    <property type="entry name" value="Lyase 2-enoyl-coa Hydratase, Chain A, domain 2"/>
    <property type="match status" value="1"/>
</dbReference>
<accession>A0A934ND38</accession>
<dbReference type="PANTHER" id="PTHR42964:SF1">
    <property type="entry name" value="POLYKETIDE BIOSYNTHESIS ENOYL-COA HYDRATASE PKSH-RELATED"/>
    <property type="match status" value="1"/>
</dbReference>
<dbReference type="CDD" id="cd06558">
    <property type="entry name" value="crotonase-like"/>
    <property type="match status" value="1"/>
</dbReference>
<organism evidence="2 3">
    <name type="scientific">Candidatus Dormiibacter inghamiae</name>
    <dbReference type="NCBI Taxonomy" id="3127013"/>
    <lineage>
        <taxon>Bacteria</taxon>
        <taxon>Bacillati</taxon>
        <taxon>Candidatus Dormiibacterota</taxon>
        <taxon>Candidatus Dormibacteria</taxon>
        <taxon>Candidatus Dormibacterales</taxon>
        <taxon>Candidatus Dormibacteraceae</taxon>
        <taxon>Candidatus Dormiibacter</taxon>
    </lineage>
</organism>
<dbReference type="Pfam" id="PF00378">
    <property type="entry name" value="ECH_1"/>
    <property type="match status" value="1"/>
</dbReference>
<comment type="similarity">
    <text evidence="1">Belongs to the enoyl-CoA hydratase/isomerase family.</text>
</comment>
<dbReference type="EMBL" id="JAEKNQ010000020">
    <property type="protein sequence ID" value="MBJ7602554.1"/>
    <property type="molecule type" value="Genomic_DNA"/>
</dbReference>
<evidence type="ECO:0000313" key="3">
    <source>
        <dbReference type="Proteomes" id="UP000620075"/>
    </source>
</evidence>
<dbReference type="InterPro" id="IPR029045">
    <property type="entry name" value="ClpP/crotonase-like_dom_sf"/>
</dbReference>
<comment type="caution">
    <text evidence="2">The sequence shown here is derived from an EMBL/GenBank/DDBJ whole genome shotgun (WGS) entry which is preliminary data.</text>
</comment>
<gene>
    <name evidence="2" type="ORF">JF888_05080</name>
</gene>
<protein>
    <submittedName>
        <fullName evidence="2">Enoyl-CoA hydratase/isomerase family protein</fullName>
    </submittedName>
</protein>
<dbReference type="Proteomes" id="UP000620075">
    <property type="component" value="Unassembled WGS sequence"/>
</dbReference>
<reference evidence="2 3" key="1">
    <citation type="submission" date="2020-10" db="EMBL/GenBank/DDBJ databases">
        <title>Ca. Dormibacterota MAGs.</title>
        <authorList>
            <person name="Montgomery K."/>
        </authorList>
    </citation>
    <scope>NUCLEOTIDE SEQUENCE [LARGE SCALE GENOMIC DNA]</scope>
    <source>
        <strain evidence="2">SC8811_S16_3</strain>
    </source>
</reference>
<dbReference type="InterPro" id="IPR014748">
    <property type="entry name" value="Enoyl-CoA_hydra_C"/>
</dbReference>
<dbReference type="AlphaFoldDB" id="A0A934ND38"/>
<dbReference type="InterPro" id="IPR001753">
    <property type="entry name" value="Enoyl-CoA_hydra/iso"/>
</dbReference>
<dbReference type="InterPro" id="IPR051683">
    <property type="entry name" value="Enoyl-CoA_Hydratase/Isomerase"/>
</dbReference>
<dbReference type="PANTHER" id="PTHR42964">
    <property type="entry name" value="ENOYL-COA HYDRATASE"/>
    <property type="match status" value="1"/>
</dbReference>